<dbReference type="RefSeq" id="XP_056067247.1">
    <property type="nucleotide sequence ID" value="XM_056217982.1"/>
</dbReference>
<organism evidence="3 4">
    <name type="scientific">Didymosphaeria variabile</name>
    <dbReference type="NCBI Taxonomy" id="1932322"/>
    <lineage>
        <taxon>Eukaryota</taxon>
        <taxon>Fungi</taxon>
        <taxon>Dikarya</taxon>
        <taxon>Ascomycota</taxon>
        <taxon>Pezizomycotina</taxon>
        <taxon>Dothideomycetes</taxon>
        <taxon>Pleosporomycetidae</taxon>
        <taxon>Pleosporales</taxon>
        <taxon>Massarineae</taxon>
        <taxon>Didymosphaeriaceae</taxon>
        <taxon>Didymosphaeria</taxon>
    </lineage>
</organism>
<dbReference type="Gene3D" id="3.90.70.10">
    <property type="entry name" value="Cysteine proteinases"/>
    <property type="match status" value="1"/>
</dbReference>
<dbReference type="GO" id="GO:0005634">
    <property type="term" value="C:nucleus"/>
    <property type="evidence" value="ECO:0007669"/>
    <property type="project" value="TreeGrafter"/>
</dbReference>
<keyword evidence="4" id="KW-1185">Reference proteome</keyword>
<dbReference type="Proteomes" id="UP001140513">
    <property type="component" value="Unassembled WGS sequence"/>
</dbReference>
<comment type="caution">
    <text evidence="3">The sequence shown here is derived from an EMBL/GenBank/DDBJ whole genome shotgun (WGS) entry which is preliminary data.</text>
</comment>
<dbReference type="Pfam" id="PF00443">
    <property type="entry name" value="UCH"/>
    <property type="match status" value="1"/>
</dbReference>
<dbReference type="InterPro" id="IPR050164">
    <property type="entry name" value="Peptidase_C19"/>
</dbReference>
<dbReference type="GeneID" id="80912759"/>
<evidence type="ECO:0000256" key="1">
    <source>
        <dbReference type="SAM" id="MobiDB-lite"/>
    </source>
</evidence>
<dbReference type="InterPro" id="IPR038765">
    <property type="entry name" value="Papain-like_cys_pep_sf"/>
</dbReference>
<proteinExistence type="predicted"/>
<evidence type="ECO:0000313" key="3">
    <source>
        <dbReference type="EMBL" id="KAJ4347859.1"/>
    </source>
</evidence>
<dbReference type="InterPro" id="IPR028889">
    <property type="entry name" value="USP"/>
</dbReference>
<dbReference type="CDD" id="cd02257">
    <property type="entry name" value="Peptidase_C19"/>
    <property type="match status" value="1"/>
</dbReference>
<gene>
    <name evidence="3" type="ORF">N0V89_009229</name>
</gene>
<feature type="region of interest" description="Disordered" evidence="1">
    <location>
        <begin position="59"/>
        <end position="82"/>
    </location>
</feature>
<protein>
    <recommendedName>
        <fullName evidence="2">USP domain-containing protein</fullName>
    </recommendedName>
</protein>
<feature type="domain" description="USP" evidence="2">
    <location>
        <begin position="81"/>
        <end position="409"/>
    </location>
</feature>
<dbReference type="GO" id="GO:0016579">
    <property type="term" value="P:protein deubiquitination"/>
    <property type="evidence" value="ECO:0007669"/>
    <property type="project" value="InterPro"/>
</dbReference>
<dbReference type="AlphaFoldDB" id="A0A9W8XER1"/>
<dbReference type="GO" id="GO:0005829">
    <property type="term" value="C:cytosol"/>
    <property type="evidence" value="ECO:0007669"/>
    <property type="project" value="TreeGrafter"/>
</dbReference>
<evidence type="ECO:0000259" key="2">
    <source>
        <dbReference type="PROSITE" id="PS50235"/>
    </source>
</evidence>
<dbReference type="SUPFAM" id="SSF54001">
    <property type="entry name" value="Cysteine proteinases"/>
    <property type="match status" value="1"/>
</dbReference>
<evidence type="ECO:0000313" key="4">
    <source>
        <dbReference type="Proteomes" id="UP001140513"/>
    </source>
</evidence>
<dbReference type="PANTHER" id="PTHR24006">
    <property type="entry name" value="UBIQUITIN CARBOXYL-TERMINAL HYDROLASE"/>
    <property type="match status" value="1"/>
</dbReference>
<dbReference type="EMBL" id="JAPEUX010000007">
    <property type="protein sequence ID" value="KAJ4347859.1"/>
    <property type="molecule type" value="Genomic_DNA"/>
</dbReference>
<reference evidence="3" key="1">
    <citation type="submission" date="2022-10" db="EMBL/GenBank/DDBJ databases">
        <title>Tapping the CABI collections for fungal endophytes: first genome assemblies for Collariella, Neodidymelliopsis, Ascochyta clinopodiicola, Didymella pomorum, Didymosphaeria variabile, Neocosmospora piperis and Neocucurbitaria cava.</title>
        <authorList>
            <person name="Hill R."/>
        </authorList>
    </citation>
    <scope>NUCLEOTIDE SEQUENCE</scope>
    <source>
        <strain evidence="3">IMI 356815</strain>
    </source>
</reference>
<accession>A0A9W8XER1</accession>
<name>A0A9W8XER1_9PLEO</name>
<dbReference type="GO" id="GO:0004843">
    <property type="term" value="F:cysteine-type deubiquitinase activity"/>
    <property type="evidence" value="ECO:0007669"/>
    <property type="project" value="InterPro"/>
</dbReference>
<dbReference type="PROSITE" id="PS50235">
    <property type="entry name" value="USP_3"/>
    <property type="match status" value="1"/>
</dbReference>
<dbReference type="OrthoDB" id="3787839at2759"/>
<sequence>MAPKRSKAGPANRPTNRPGLIARAHTTRRALRSAGFRFALDGSGRTAIQAERDEFASNMNKDWLPRNLDGSPRQRPNRNPRGIENPFSHCYINAVLQDFMHTPIFLNWIRTHTRDGTCAENCLKCNIKGLVEDYWGPLPPAQPIGETNDYLVGIKTAAWDTSLFLEAFQDDANNFYEFFLFSDEHGLAAGDSEWKREFDAIFGVEIVPFDTCYECGVERMRTVEPTTGLIIPFPPDMPNSLAGAIHHAFAVEQLKEYHCETPSCHRLRRTKYKGHDGPPQSRRKVLRKAPRVLKIRILIGEDGAQYGNKRFDTLAIDEHLDLGQYQESDSAKAPLTYQLSTVVSHSGESLDAGHYIVSVRNPGDRPYYNISDDDWVEPISRQQFTANPQGNRRTESEQFEVYTLTYIMDEHAPAVERPMKRMLKELL</sequence>
<feature type="region of interest" description="Disordered" evidence="1">
    <location>
        <begin position="1"/>
        <end position="20"/>
    </location>
</feature>
<dbReference type="InterPro" id="IPR001394">
    <property type="entry name" value="Peptidase_C19_UCH"/>
</dbReference>